<dbReference type="GO" id="GO:0005525">
    <property type="term" value="F:GTP binding"/>
    <property type="evidence" value="ECO:0007669"/>
    <property type="project" value="UniProtKB-KW"/>
</dbReference>
<evidence type="ECO:0000256" key="3">
    <source>
        <dbReference type="PIRSR" id="PIRSR606689-1"/>
    </source>
</evidence>
<evidence type="ECO:0000256" key="1">
    <source>
        <dbReference type="ARBA" id="ARBA00022741"/>
    </source>
</evidence>
<feature type="binding site" evidence="4">
    <location>
        <position position="53"/>
    </location>
    <ligand>
        <name>Mg(2+)</name>
        <dbReference type="ChEBI" id="CHEBI:18420"/>
    </ligand>
</feature>
<dbReference type="VEuPathDB" id="PlasmoDB:AK88_01678"/>
<feature type="binding site" evidence="4">
    <location>
        <position position="36"/>
    </location>
    <ligand>
        <name>Mg(2+)</name>
        <dbReference type="ChEBI" id="CHEBI:18420"/>
    </ligand>
</feature>
<gene>
    <name evidence="5" type="ORF">AK88_01678</name>
</gene>
<proteinExistence type="predicted"/>
<organism evidence="5 6">
    <name type="scientific">Plasmodium fragile</name>
    <dbReference type="NCBI Taxonomy" id="5857"/>
    <lineage>
        <taxon>Eukaryota</taxon>
        <taxon>Sar</taxon>
        <taxon>Alveolata</taxon>
        <taxon>Apicomplexa</taxon>
        <taxon>Aconoidasida</taxon>
        <taxon>Haemosporida</taxon>
        <taxon>Plasmodiidae</taxon>
        <taxon>Plasmodium</taxon>
        <taxon>Plasmodium (Plasmodium)</taxon>
    </lineage>
</organism>
<feature type="binding site" evidence="3">
    <location>
        <begin position="29"/>
        <end position="36"/>
    </location>
    <ligand>
        <name>GTP</name>
        <dbReference type="ChEBI" id="CHEBI:37565"/>
    </ligand>
</feature>
<sequence length="191" mass="22240">MGNSVASFFRDCCDKFLRKQIIFHIRICGPAQSGKTTLVKYLLHSRFLKVKPTEGLVPEKIDFEEFSVIIWDSRYSIDDDASINRLDIDAVIYCFDLSDHGRLKIAKKGFYKVLHDYNHVDDFLVVASKQDRKSCMLLQHVRSELKIDHIVDRNCHLAECSSKTGHGVEPAMNWLFNQLMNRRKRNLCFIK</sequence>
<keyword evidence="6" id="KW-1185">Reference proteome</keyword>
<keyword evidence="4" id="KW-0460">Magnesium</keyword>
<dbReference type="Gene3D" id="3.40.50.300">
    <property type="entry name" value="P-loop containing nucleotide triphosphate hydrolases"/>
    <property type="match status" value="1"/>
</dbReference>
<evidence type="ECO:0008006" key="7">
    <source>
        <dbReference type="Google" id="ProtNLM"/>
    </source>
</evidence>
<evidence type="ECO:0000313" key="6">
    <source>
        <dbReference type="Proteomes" id="UP000054561"/>
    </source>
</evidence>
<dbReference type="Proteomes" id="UP000054561">
    <property type="component" value="Unassembled WGS sequence"/>
</dbReference>
<accession>A0A0D9QNW5</accession>
<keyword evidence="2 3" id="KW-0342">GTP-binding</keyword>
<evidence type="ECO:0000256" key="4">
    <source>
        <dbReference type="PIRSR" id="PIRSR606689-2"/>
    </source>
</evidence>
<keyword evidence="1 3" id="KW-0547">Nucleotide-binding</keyword>
<keyword evidence="4" id="KW-0479">Metal-binding</keyword>
<evidence type="ECO:0000256" key="2">
    <source>
        <dbReference type="ARBA" id="ARBA00023134"/>
    </source>
</evidence>
<dbReference type="GO" id="GO:0003924">
    <property type="term" value="F:GTPase activity"/>
    <property type="evidence" value="ECO:0007669"/>
    <property type="project" value="InterPro"/>
</dbReference>
<dbReference type="RefSeq" id="XP_012334736.1">
    <property type="nucleotide sequence ID" value="XM_012479313.1"/>
</dbReference>
<name>A0A0D9QNW5_PLAFR</name>
<dbReference type="GO" id="GO:0046872">
    <property type="term" value="F:metal ion binding"/>
    <property type="evidence" value="ECO:0007669"/>
    <property type="project" value="UniProtKB-KW"/>
</dbReference>
<dbReference type="SUPFAM" id="SSF52540">
    <property type="entry name" value="P-loop containing nucleoside triphosphate hydrolases"/>
    <property type="match status" value="1"/>
</dbReference>
<dbReference type="GeneID" id="24266992"/>
<dbReference type="SMART" id="SM00177">
    <property type="entry name" value="ARF"/>
    <property type="match status" value="1"/>
</dbReference>
<protein>
    <recommendedName>
        <fullName evidence="7">ADP-ribosylation factor-like protein</fullName>
    </recommendedName>
</protein>
<dbReference type="InterPro" id="IPR006689">
    <property type="entry name" value="Small_GTPase_ARF/SAR"/>
</dbReference>
<dbReference type="OrthoDB" id="2011769at2759"/>
<dbReference type="EMBL" id="KQ001659">
    <property type="protein sequence ID" value="KJP88598.1"/>
    <property type="molecule type" value="Genomic_DNA"/>
</dbReference>
<dbReference type="InterPro" id="IPR044612">
    <property type="entry name" value="ARL2/3"/>
</dbReference>
<dbReference type="PANTHER" id="PTHR45697">
    <property type="entry name" value="ADP-RIBOSYLATION FACTOR-LIKE PROTEIN 2-RELATED"/>
    <property type="match status" value="1"/>
</dbReference>
<dbReference type="InterPro" id="IPR027417">
    <property type="entry name" value="P-loop_NTPase"/>
</dbReference>
<dbReference type="OMA" id="HIVDRNC"/>
<dbReference type="Pfam" id="PF00025">
    <property type="entry name" value="Arf"/>
    <property type="match status" value="1"/>
</dbReference>
<dbReference type="AlphaFoldDB" id="A0A0D9QNW5"/>
<reference evidence="5 6" key="1">
    <citation type="submission" date="2014-03" db="EMBL/GenBank/DDBJ databases">
        <title>The Genome Sequence of Plasmodium fragile nilgiri.</title>
        <authorList>
            <consortium name="The Broad Institute Genomics Platform"/>
            <consortium name="The Broad Institute Genome Sequencing Center for Infectious Disease"/>
            <person name="Neafsey D."/>
            <person name="Duraisingh M."/>
            <person name="Young S.K."/>
            <person name="Zeng Q."/>
            <person name="Gargeya S."/>
            <person name="Abouelleil A."/>
            <person name="Alvarado L."/>
            <person name="Chapman S.B."/>
            <person name="Gainer-Dewar J."/>
            <person name="Goldberg J."/>
            <person name="Griggs A."/>
            <person name="Gujja S."/>
            <person name="Hansen M."/>
            <person name="Howarth C."/>
            <person name="Imamovic A."/>
            <person name="Larimer J."/>
            <person name="Pearson M."/>
            <person name="Poon T.W."/>
            <person name="Priest M."/>
            <person name="Roberts A."/>
            <person name="Saif S."/>
            <person name="Shea T."/>
            <person name="Sykes S."/>
            <person name="Wortman J."/>
            <person name="Nusbaum C."/>
            <person name="Birren B."/>
        </authorList>
    </citation>
    <scope>NUCLEOTIDE SEQUENCE [LARGE SCALE GENOMIC DNA]</scope>
    <source>
        <strain evidence="6">nilgiri</strain>
    </source>
</reference>
<evidence type="ECO:0000313" key="5">
    <source>
        <dbReference type="EMBL" id="KJP88598.1"/>
    </source>
</evidence>